<keyword evidence="1" id="KW-0812">Transmembrane</keyword>
<feature type="transmembrane region" description="Helical" evidence="1">
    <location>
        <begin position="21"/>
        <end position="41"/>
    </location>
</feature>
<name>A0ABQ3IFL8_9GAMM</name>
<keyword evidence="1" id="KW-0472">Membrane</keyword>
<feature type="domain" description="Inner membrane protein YejM N-terminal" evidence="2">
    <location>
        <begin position="8"/>
        <end position="256"/>
    </location>
</feature>
<evidence type="ECO:0000256" key="1">
    <source>
        <dbReference type="SAM" id="Phobius"/>
    </source>
</evidence>
<feature type="transmembrane region" description="Helical" evidence="1">
    <location>
        <begin position="89"/>
        <end position="109"/>
    </location>
</feature>
<dbReference type="Pfam" id="PF11893">
    <property type="entry name" value="DUF3413"/>
    <property type="match status" value="1"/>
</dbReference>
<evidence type="ECO:0000259" key="2">
    <source>
        <dbReference type="Pfam" id="PF11893"/>
    </source>
</evidence>
<organism evidence="3 4">
    <name type="scientific">Thalassotalea profundi</name>
    <dbReference type="NCBI Taxonomy" id="2036687"/>
    <lineage>
        <taxon>Bacteria</taxon>
        <taxon>Pseudomonadati</taxon>
        <taxon>Pseudomonadota</taxon>
        <taxon>Gammaproteobacteria</taxon>
        <taxon>Alteromonadales</taxon>
        <taxon>Colwelliaceae</taxon>
        <taxon>Thalassotalea</taxon>
    </lineage>
</organism>
<feature type="transmembrane region" description="Helical" evidence="1">
    <location>
        <begin position="53"/>
        <end position="77"/>
    </location>
</feature>
<gene>
    <name evidence="3" type="ORF">GCM10011501_08860</name>
</gene>
<keyword evidence="4" id="KW-1185">Reference proteome</keyword>
<keyword evidence="1" id="KW-1133">Transmembrane helix</keyword>
<dbReference type="Proteomes" id="UP000626370">
    <property type="component" value="Unassembled WGS sequence"/>
</dbReference>
<feature type="transmembrane region" description="Helical" evidence="1">
    <location>
        <begin position="138"/>
        <end position="160"/>
    </location>
</feature>
<dbReference type="EMBL" id="BNAH01000003">
    <property type="protein sequence ID" value="GHE82790.1"/>
    <property type="molecule type" value="Genomic_DNA"/>
</dbReference>
<sequence>MVSFSSTSYSKRLLHLISWGHWFTFFNIVVAIILSLAYLIAEPLPETTLGKLYLFFTWISHMGFLTFVGFMLIIFPITLIYPKTQVIRGISSVLFTTGLVFLLLDAYVYNQLGYHLNASSSAQIIELISNLISDNSRLFWFVALITTMALLSIELLVSNYAWKHLRDLQNTVFAKFFIFVLVLGFFFSHITHIWADANLEYDILRQDTVLPLSYPATAKTLLTKYDLFDREDYFERKNSPLTFTKLAPKYPEMTQQCQMQNKERSVYIVLNEEMLTEQQIAQFSQRSRKSKAILAHHIDNALPHDALFNMVYGLPTIYKNQIVNTKQLPLLFQAVEAQQFNSYLHVIEDKNTPAQLPNWFNGLFKENEIHTDISTFLSNKSFNDHNTGLHVYYFKQKDRFQFELFIDALLLSQKVNNSDDIIWISSIGNQLPINRFAIKPALFINPEMKSKNINYLTSQFDVSPTLLKNWVNCELDVSSTINGNDITSLSSDRIIANTIDEGVMVFNKDKSVFIDQNSNFQSYSRQLQSPITVKPDFPLLIDGVNFIKRFSQYTTNDE</sequence>
<dbReference type="InterPro" id="IPR024588">
    <property type="entry name" value="YejM_N"/>
</dbReference>
<dbReference type="InterPro" id="IPR012159">
    <property type="entry name" value="YejM-like"/>
</dbReference>
<feature type="transmembrane region" description="Helical" evidence="1">
    <location>
        <begin position="172"/>
        <end position="195"/>
    </location>
</feature>
<accession>A0ABQ3IFL8</accession>
<dbReference type="RefSeq" id="WP_189376905.1">
    <property type="nucleotide sequence ID" value="NZ_BNAH01000003.1"/>
</dbReference>
<reference evidence="4" key="1">
    <citation type="journal article" date="2019" name="Int. J. Syst. Evol. Microbiol.">
        <title>The Global Catalogue of Microorganisms (GCM) 10K type strain sequencing project: providing services to taxonomists for standard genome sequencing and annotation.</title>
        <authorList>
            <consortium name="The Broad Institute Genomics Platform"/>
            <consortium name="The Broad Institute Genome Sequencing Center for Infectious Disease"/>
            <person name="Wu L."/>
            <person name="Ma J."/>
        </authorList>
    </citation>
    <scope>NUCLEOTIDE SEQUENCE [LARGE SCALE GENOMIC DNA]</scope>
    <source>
        <strain evidence="4">CGMCC 1.15922</strain>
    </source>
</reference>
<comment type="caution">
    <text evidence="3">The sequence shown here is derived from an EMBL/GenBank/DDBJ whole genome shotgun (WGS) entry which is preliminary data.</text>
</comment>
<proteinExistence type="predicted"/>
<evidence type="ECO:0000313" key="3">
    <source>
        <dbReference type="EMBL" id="GHE82790.1"/>
    </source>
</evidence>
<protein>
    <submittedName>
        <fullName evidence="3">Membrane protein</fullName>
    </submittedName>
</protein>
<evidence type="ECO:0000313" key="4">
    <source>
        <dbReference type="Proteomes" id="UP000626370"/>
    </source>
</evidence>
<dbReference type="PIRSF" id="PIRSF004950">
    <property type="entry name" value="Mmb_sulf_HI0842"/>
    <property type="match status" value="1"/>
</dbReference>